<organism evidence="2 3">
    <name type="scientific">Brassica napus</name>
    <name type="common">Rape</name>
    <dbReference type="NCBI Taxonomy" id="3708"/>
    <lineage>
        <taxon>Eukaryota</taxon>
        <taxon>Viridiplantae</taxon>
        <taxon>Streptophyta</taxon>
        <taxon>Embryophyta</taxon>
        <taxon>Tracheophyta</taxon>
        <taxon>Spermatophyta</taxon>
        <taxon>Magnoliopsida</taxon>
        <taxon>eudicotyledons</taxon>
        <taxon>Gunneridae</taxon>
        <taxon>Pentapetalae</taxon>
        <taxon>rosids</taxon>
        <taxon>malvids</taxon>
        <taxon>Brassicales</taxon>
        <taxon>Brassicaceae</taxon>
        <taxon>Brassiceae</taxon>
        <taxon>Brassica</taxon>
    </lineage>
</organism>
<proteinExistence type="predicted"/>
<comment type="caution">
    <text evidence="2">The sequence shown here is derived from an EMBL/GenBank/DDBJ whole genome shotgun (WGS) entry which is preliminary data.</text>
</comment>
<dbReference type="PANTHER" id="PTHR12205:SF0">
    <property type="entry name" value="CENTROMERE_KINETOCHORE PROTEIN ZW10 HOMOLOG"/>
    <property type="match status" value="1"/>
</dbReference>
<protein>
    <recommendedName>
        <fullName evidence="1">Centromere/kinetochore protein zw10 middle domain-containing protein</fullName>
    </recommendedName>
</protein>
<dbReference type="InterPro" id="IPR048344">
    <property type="entry name" value="Zw10_middle"/>
</dbReference>
<dbReference type="InterPro" id="IPR036882">
    <property type="entry name" value="Alba-like_dom_sf"/>
</dbReference>
<gene>
    <name evidence="2" type="ORF">HID58_051831</name>
</gene>
<accession>A0ABQ8AAT5</accession>
<feature type="domain" description="Centromere/kinetochore protein zw10 middle" evidence="1">
    <location>
        <begin position="7"/>
        <end position="232"/>
    </location>
</feature>
<evidence type="ECO:0000313" key="3">
    <source>
        <dbReference type="Proteomes" id="UP000824890"/>
    </source>
</evidence>
<sequence>MEQWFNGCHKIQEVLARFMGSAVRFELDSSKLRISYQLSVGEITGIALTTVLEAMEVIGMLDYGLAKAADLIFKHVITPAVTHASTFNAVEYSWDITEQTLKIEQSSDHKTEDVDGEAIYSGILKVVKFICSSLCFGNVTWIHSFGRFTWPRISELIISKFLSKVVPEDASKLADFQKVIERTFQFETALKELSFISPSDSEGRLSKYAENVEVHFASRKKIEILAKARSLMLQCNFTIPKVSLSSYLPHQHGLAMRNASFESGGVESLDEDSSKHMVRLLFHLKCVWCRKLLINLCIWCIRLSRHGWDNKLIFPRRICFRVYHAARDSILLYEAVVLSSSSLISLKCEARETTQWHQSGRCSSAQRLSILFEEILGLAFENLKNTGLTTDKKVLTSTVGMKDEAKGKMVQKAKASFTTLASSSHLYCAGEIRQFDSLVPPVTNGKTP</sequence>
<name>A0ABQ8AAT5_BRANA</name>
<keyword evidence="3" id="KW-1185">Reference proteome</keyword>
<dbReference type="Proteomes" id="UP000824890">
    <property type="component" value="Unassembled WGS sequence"/>
</dbReference>
<evidence type="ECO:0000259" key="1">
    <source>
        <dbReference type="Pfam" id="PF20665"/>
    </source>
</evidence>
<evidence type="ECO:0000313" key="2">
    <source>
        <dbReference type="EMBL" id="KAH0889402.1"/>
    </source>
</evidence>
<dbReference type="Gene3D" id="3.30.110.20">
    <property type="entry name" value="Alba-like domain"/>
    <property type="match status" value="1"/>
</dbReference>
<reference evidence="2 3" key="1">
    <citation type="submission" date="2021-05" db="EMBL/GenBank/DDBJ databases">
        <title>Genome Assembly of Synthetic Allotetraploid Brassica napus Reveals Homoeologous Exchanges between Subgenomes.</title>
        <authorList>
            <person name="Davis J.T."/>
        </authorList>
    </citation>
    <scope>NUCLEOTIDE SEQUENCE [LARGE SCALE GENOMIC DNA]</scope>
    <source>
        <strain evidence="3">cv. Da-Ae</strain>
        <tissue evidence="2">Seedling</tissue>
    </source>
</reference>
<dbReference type="PANTHER" id="PTHR12205">
    <property type="entry name" value="CENTROMERE/KINETOCHORE PROTEIN ZW10"/>
    <property type="match status" value="1"/>
</dbReference>
<dbReference type="Pfam" id="PF20665">
    <property type="entry name" value="Zw10_middle"/>
    <property type="match status" value="1"/>
</dbReference>
<dbReference type="EMBL" id="JAGKQM010000013">
    <property type="protein sequence ID" value="KAH0889402.1"/>
    <property type="molecule type" value="Genomic_DNA"/>
</dbReference>